<dbReference type="Proteomes" id="UP000064920">
    <property type="component" value="Chromosome"/>
</dbReference>
<dbReference type="KEGG" id="cmar:IMCC12053_3135"/>
<dbReference type="OrthoDB" id="5298181at2"/>
<organism evidence="2 3">
    <name type="scientific">Celeribacter marinus</name>
    <dbReference type="NCBI Taxonomy" id="1397108"/>
    <lineage>
        <taxon>Bacteria</taxon>
        <taxon>Pseudomonadati</taxon>
        <taxon>Pseudomonadota</taxon>
        <taxon>Alphaproteobacteria</taxon>
        <taxon>Rhodobacterales</taxon>
        <taxon>Roseobacteraceae</taxon>
        <taxon>Celeribacter</taxon>
    </lineage>
</organism>
<dbReference type="EMBL" id="CP012023">
    <property type="protein sequence ID" value="ALI57082.1"/>
    <property type="molecule type" value="Genomic_DNA"/>
</dbReference>
<dbReference type="STRING" id="1397108.IMCC12053_3135"/>
<dbReference type="SUPFAM" id="SSF47598">
    <property type="entry name" value="Ribbon-helix-helix"/>
    <property type="match status" value="1"/>
</dbReference>
<dbReference type="InterPro" id="IPR002145">
    <property type="entry name" value="CopG"/>
</dbReference>
<dbReference type="Pfam" id="PF01402">
    <property type="entry name" value="RHH_1"/>
    <property type="match status" value="1"/>
</dbReference>
<sequence>MNAVRPIAVKLDQETRDRLKRLADAKDRSTHWMLREAVSQFLSREEAREAFRQAGLAAWQEYQMTGQHVTHEDADAWLAKLEAGEKADIPQCHN</sequence>
<dbReference type="PATRIC" id="fig|1397108.4.peg.3230"/>
<evidence type="ECO:0000313" key="2">
    <source>
        <dbReference type="EMBL" id="ALI57082.1"/>
    </source>
</evidence>
<proteinExistence type="predicted"/>
<dbReference type="GO" id="GO:0006355">
    <property type="term" value="P:regulation of DNA-templated transcription"/>
    <property type="evidence" value="ECO:0007669"/>
    <property type="project" value="InterPro"/>
</dbReference>
<dbReference type="Gene3D" id="1.10.1220.10">
    <property type="entry name" value="Met repressor-like"/>
    <property type="match status" value="1"/>
</dbReference>
<feature type="domain" description="Ribbon-helix-helix protein CopG" evidence="1">
    <location>
        <begin position="7"/>
        <end position="45"/>
    </location>
</feature>
<evidence type="ECO:0000259" key="1">
    <source>
        <dbReference type="Pfam" id="PF01402"/>
    </source>
</evidence>
<dbReference type="CDD" id="cd22233">
    <property type="entry name" value="RHH_CopAso-like"/>
    <property type="match status" value="1"/>
</dbReference>
<protein>
    <submittedName>
        <fullName evidence="2">Prevent host death protein, Phd antitoxin A</fullName>
    </submittedName>
</protein>
<dbReference type="InterPro" id="IPR010985">
    <property type="entry name" value="Ribbon_hlx_hlx"/>
</dbReference>
<dbReference type="AlphaFoldDB" id="A0A0N9ZIZ4"/>
<dbReference type="InterPro" id="IPR013321">
    <property type="entry name" value="Arc_rbn_hlx_hlx"/>
</dbReference>
<reference evidence="2 3" key="1">
    <citation type="submission" date="2015-05" db="EMBL/GenBank/DDBJ databases">
        <authorList>
            <person name="Wang D.B."/>
            <person name="Wang M."/>
        </authorList>
    </citation>
    <scope>NUCLEOTIDE SEQUENCE [LARGE SCALE GENOMIC DNA]</scope>
    <source>
        <strain evidence="2 3">IMCC 12053</strain>
    </source>
</reference>
<keyword evidence="3" id="KW-1185">Reference proteome</keyword>
<accession>A0A0N9ZIZ4</accession>
<name>A0A0N9ZIZ4_9RHOB</name>
<gene>
    <name evidence="2" type="ORF">IMCC12053_3135</name>
</gene>
<evidence type="ECO:0000313" key="3">
    <source>
        <dbReference type="Proteomes" id="UP000064920"/>
    </source>
</evidence>
<dbReference type="RefSeq" id="WP_062220591.1">
    <property type="nucleotide sequence ID" value="NZ_CP012023.1"/>
</dbReference>